<accession>A0A919JEW6</accession>
<gene>
    <name evidence="1" type="ORF">Ani05nite_27450</name>
</gene>
<dbReference type="AlphaFoldDB" id="A0A919JEW6"/>
<name>A0A919JEW6_9ACTN</name>
<comment type="caution">
    <text evidence="1">The sequence shown here is derived from an EMBL/GenBank/DDBJ whole genome shotgun (WGS) entry which is preliminary data.</text>
</comment>
<organism evidence="1 2">
    <name type="scientific">Actinoplanes nipponensis</name>
    <dbReference type="NCBI Taxonomy" id="135950"/>
    <lineage>
        <taxon>Bacteria</taxon>
        <taxon>Bacillati</taxon>
        <taxon>Actinomycetota</taxon>
        <taxon>Actinomycetes</taxon>
        <taxon>Micromonosporales</taxon>
        <taxon>Micromonosporaceae</taxon>
        <taxon>Actinoplanes</taxon>
    </lineage>
</organism>
<dbReference type="Proteomes" id="UP000647172">
    <property type="component" value="Unassembled WGS sequence"/>
</dbReference>
<reference evidence="1" key="1">
    <citation type="submission" date="2021-01" db="EMBL/GenBank/DDBJ databases">
        <title>Whole genome shotgun sequence of Actinoplanes nipponensis NBRC 14063.</title>
        <authorList>
            <person name="Komaki H."/>
            <person name="Tamura T."/>
        </authorList>
    </citation>
    <scope>NUCLEOTIDE SEQUENCE</scope>
    <source>
        <strain evidence="1">NBRC 14063</strain>
    </source>
</reference>
<dbReference type="EMBL" id="BOMQ01000031">
    <property type="protein sequence ID" value="GIE49211.1"/>
    <property type="molecule type" value="Genomic_DNA"/>
</dbReference>
<proteinExistence type="predicted"/>
<keyword evidence="2" id="KW-1185">Reference proteome</keyword>
<sequence length="102" mass="11211">MASLLLGVLGGPFAGWVSPIRRWGRCSTGPLRIRCGRAGVPPQRLIMVRPPRGVACPARRRQPSDRLRTFPIDYSGAPPLPHLGEGREMPMRADVVLNGTFR</sequence>
<evidence type="ECO:0000313" key="2">
    <source>
        <dbReference type="Proteomes" id="UP000647172"/>
    </source>
</evidence>
<protein>
    <submittedName>
        <fullName evidence="1">Uncharacterized protein</fullName>
    </submittedName>
</protein>
<evidence type="ECO:0000313" key="1">
    <source>
        <dbReference type="EMBL" id="GIE49211.1"/>
    </source>
</evidence>